<organism evidence="6 7">
    <name type="scientific">Desulfovibrio subterraneus</name>
    <dbReference type="NCBI Taxonomy" id="2718620"/>
    <lineage>
        <taxon>Bacteria</taxon>
        <taxon>Pseudomonadati</taxon>
        <taxon>Thermodesulfobacteriota</taxon>
        <taxon>Desulfovibrionia</taxon>
        <taxon>Desulfovibrionales</taxon>
        <taxon>Desulfovibrionaceae</taxon>
        <taxon>Desulfovibrio</taxon>
    </lineage>
</organism>
<evidence type="ECO:0000256" key="1">
    <source>
        <dbReference type="ARBA" id="ARBA00012528"/>
    </source>
</evidence>
<dbReference type="InterPro" id="IPR029787">
    <property type="entry name" value="Nucleotide_cyclase"/>
</dbReference>
<dbReference type="Pfam" id="PF00990">
    <property type="entry name" value="GGDEF"/>
    <property type="match status" value="1"/>
</dbReference>
<dbReference type="SMART" id="SM00448">
    <property type="entry name" value="REC"/>
    <property type="match status" value="2"/>
</dbReference>
<evidence type="ECO:0000256" key="2">
    <source>
        <dbReference type="ARBA" id="ARBA00034247"/>
    </source>
</evidence>
<accession>A0A7J0BFY9</accession>
<dbReference type="EC" id="2.7.7.65" evidence="1"/>
<dbReference type="SMART" id="SM00267">
    <property type="entry name" value="GGDEF"/>
    <property type="match status" value="1"/>
</dbReference>
<dbReference type="GO" id="GO:1902201">
    <property type="term" value="P:negative regulation of bacterial-type flagellum-dependent cell motility"/>
    <property type="evidence" value="ECO:0007669"/>
    <property type="project" value="TreeGrafter"/>
</dbReference>
<dbReference type="GO" id="GO:0005886">
    <property type="term" value="C:plasma membrane"/>
    <property type="evidence" value="ECO:0007669"/>
    <property type="project" value="TreeGrafter"/>
</dbReference>
<dbReference type="EMBL" id="BLVO01000004">
    <property type="protein sequence ID" value="GFM32074.1"/>
    <property type="molecule type" value="Genomic_DNA"/>
</dbReference>
<evidence type="ECO:0000313" key="7">
    <source>
        <dbReference type="Proteomes" id="UP000503840"/>
    </source>
</evidence>
<dbReference type="FunFam" id="3.30.70.270:FF:000001">
    <property type="entry name" value="Diguanylate cyclase domain protein"/>
    <property type="match status" value="1"/>
</dbReference>
<comment type="caution">
    <text evidence="6">The sequence shown here is derived from an EMBL/GenBank/DDBJ whole genome shotgun (WGS) entry which is preliminary data.</text>
</comment>
<dbReference type="PROSITE" id="PS50110">
    <property type="entry name" value="RESPONSE_REGULATORY"/>
    <property type="match status" value="2"/>
</dbReference>
<dbReference type="SUPFAM" id="SSF52172">
    <property type="entry name" value="CheY-like"/>
    <property type="match status" value="2"/>
</dbReference>
<dbReference type="GO" id="GO:0052621">
    <property type="term" value="F:diguanylate cyclase activity"/>
    <property type="evidence" value="ECO:0007669"/>
    <property type="project" value="UniProtKB-EC"/>
</dbReference>
<dbReference type="InterPro" id="IPR043128">
    <property type="entry name" value="Rev_trsase/Diguanyl_cyclase"/>
</dbReference>
<dbReference type="PROSITE" id="PS50887">
    <property type="entry name" value="GGDEF"/>
    <property type="match status" value="1"/>
</dbReference>
<comment type="catalytic activity">
    <reaction evidence="2">
        <text>2 GTP = 3',3'-c-di-GMP + 2 diphosphate</text>
        <dbReference type="Rhea" id="RHEA:24898"/>
        <dbReference type="ChEBI" id="CHEBI:33019"/>
        <dbReference type="ChEBI" id="CHEBI:37565"/>
        <dbReference type="ChEBI" id="CHEBI:58805"/>
        <dbReference type="EC" id="2.7.7.65"/>
    </reaction>
</comment>
<dbReference type="SUPFAM" id="SSF55073">
    <property type="entry name" value="Nucleotide cyclase"/>
    <property type="match status" value="1"/>
</dbReference>
<proteinExistence type="predicted"/>
<evidence type="ECO:0000313" key="6">
    <source>
        <dbReference type="EMBL" id="GFM32074.1"/>
    </source>
</evidence>
<feature type="domain" description="Response regulatory" evidence="4">
    <location>
        <begin position="3"/>
        <end position="118"/>
    </location>
</feature>
<sequence>MHKILIIEDSRSTAKLIQHAIMERLGIACDIAMNMTEAEGYIQPDPAAYTIVLCDLNLPDAPAGEAVDMVMSYRLPCVVVSAGLTKASRLQMLHKPISDYVLKRGTRDIQYLIGVVERLLRNEKTKVLVVDDSNTYRKGLVDMLTRQRLQVLEACNGVQALEVLEENPDIQLILSDYNMPLMDGFQLTEAVRARYAQDRVAIIVTTGLEEDLAAQFLRYGANDFIPKAASFEELLCRIHMNLNMLDLIRINRDLSEKDPLTGLYNRRMLFKEGGRLIEKAGESGRVTAAMLDIDHFKKVNDTYGHAGGDLALRCMGDLITRQFPPPCITARYGGEEFCILFPDTVPHSIALEQLEVFRSSVEALQIPYEETAFSFTVSIGVARATPYGLDDTLNAADQRLYEAKRSGRNRIQFCPPQ</sequence>
<dbReference type="InterPro" id="IPR000160">
    <property type="entry name" value="GGDEF_dom"/>
</dbReference>
<name>A0A7J0BFY9_9BACT</name>
<feature type="domain" description="GGDEF" evidence="5">
    <location>
        <begin position="284"/>
        <end position="416"/>
    </location>
</feature>
<dbReference type="RefSeq" id="WP_174403746.1">
    <property type="nucleotide sequence ID" value="NZ_BLVO01000004.1"/>
</dbReference>
<dbReference type="NCBIfam" id="TIGR00254">
    <property type="entry name" value="GGDEF"/>
    <property type="match status" value="1"/>
</dbReference>
<dbReference type="PANTHER" id="PTHR45138">
    <property type="entry name" value="REGULATORY COMPONENTS OF SENSORY TRANSDUCTION SYSTEM"/>
    <property type="match status" value="1"/>
</dbReference>
<evidence type="ECO:0000259" key="4">
    <source>
        <dbReference type="PROSITE" id="PS50110"/>
    </source>
</evidence>
<keyword evidence="7" id="KW-1185">Reference proteome</keyword>
<dbReference type="Gene3D" id="3.40.50.2300">
    <property type="match status" value="2"/>
</dbReference>
<reference evidence="6 7" key="1">
    <citation type="submission" date="2020-05" db="EMBL/GenBank/DDBJ databases">
        <title>Draft genome sequence of Desulfovibrio sp. strain HN2T.</title>
        <authorList>
            <person name="Ueno A."/>
            <person name="Tamazawa S."/>
            <person name="Tamamura S."/>
            <person name="Murakami T."/>
            <person name="Kiyama T."/>
            <person name="Inomata H."/>
            <person name="Amano Y."/>
            <person name="Miyakawa K."/>
            <person name="Tamaki H."/>
            <person name="Naganuma T."/>
            <person name="Kaneko K."/>
        </authorList>
    </citation>
    <scope>NUCLEOTIDE SEQUENCE [LARGE SCALE GENOMIC DNA]</scope>
    <source>
        <strain evidence="6 7">HN2</strain>
    </source>
</reference>
<dbReference type="Gene3D" id="3.30.70.270">
    <property type="match status" value="1"/>
</dbReference>
<dbReference type="InterPro" id="IPR001789">
    <property type="entry name" value="Sig_transdc_resp-reg_receiver"/>
</dbReference>
<feature type="modified residue" description="4-aspartylphosphate" evidence="3">
    <location>
        <position position="55"/>
    </location>
</feature>
<dbReference type="Pfam" id="PF00072">
    <property type="entry name" value="Response_reg"/>
    <property type="match status" value="1"/>
</dbReference>
<dbReference type="InterPro" id="IPR050469">
    <property type="entry name" value="Diguanylate_Cyclase"/>
</dbReference>
<feature type="modified residue" description="4-aspartylphosphate" evidence="3">
    <location>
        <position position="176"/>
    </location>
</feature>
<evidence type="ECO:0000256" key="3">
    <source>
        <dbReference type="PROSITE-ProRule" id="PRU00169"/>
    </source>
</evidence>
<dbReference type="PANTHER" id="PTHR45138:SF9">
    <property type="entry name" value="DIGUANYLATE CYCLASE DGCM-RELATED"/>
    <property type="match status" value="1"/>
</dbReference>
<evidence type="ECO:0000259" key="5">
    <source>
        <dbReference type="PROSITE" id="PS50887"/>
    </source>
</evidence>
<dbReference type="CDD" id="cd01949">
    <property type="entry name" value="GGDEF"/>
    <property type="match status" value="1"/>
</dbReference>
<dbReference type="AlphaFoldDB" id="A0A7J0BFY9"/>
<dbReference type="InterPro" id="IPR011006">
    <property type="entry name" value="CheY-like_superfamily"/>
</dbReference>
<dbReference type="GO" id="GO:0043709">
    <property type="term" value="P:cell adhesion involved in single-species biofilm formation"/>
    <property type="evidence" value="ECO:0007669"/>
    <property type="project" value="TreeGrafter"/>
</dbReference>
<gene>
    <name evidence="6" type="ORF">DSM101010T_04390</name>
</gene>
<dbReference type="GO" id="GO:0000160">
    <property type="term" value="P:phosphorelay signal transduction system"/>
    <property type="evidence" value="ECO:0007669"/>
    <property type="project" value="InterPro"/>
</dbReference>
<feature type="domain" description="Response regulatory" evidence="4">
    <location>
        <begin position="126"/>
        <end position="242"/>
    </location>
</feature>
<dbReference type="Proteomes" id="UP000503840">
    <property type="component" value="Unassembled WGS sequence"/>
</dbReference>
<protein>
    <recommendedName>
        <fullName evidence="1">diguanylate cyclase</fullName>
        <ecNumber evidence="1">2.7.7.65</ecNumber>
    </recommendedName>
</protein>
<keyword evidence="3" id="KW-0597">Phosphoprotein</keyword>